<dbReference type="GO" id="GO:0016020">
    <property type="term" value="C:membrane"/>
    <property type="evidence" value="ECO:0007669"/>
    <property type="project" value="UniProtKB-SubCell"/>
</dbReference>
<name>A0AAD4H721_9FUNG</name>
<organism evidence="8 9">
    <name type="scientific">Linnemannia exigua</name>
    <dbReference type="NCBI Taxonomy" id="604196"/>
    <lineage>
        <taxon>Eukaryota</taxon>
        <taxon>Fungi</taxon>
        <taxon>Fungi incertae sedis</taxon>
        <taxon>Mucoromycota</taxon>
        <taxon>Mortierellomycotina</taxon>
        <taxon>Mortierellomycetes</taxon>
        <taxon>Mortierellales</taxon>
        <taxon>Mortierellaceae</taxon>
        <taxon>Linnemannia</taxon>
    </lineage>
</organism>
<evidence type="ECO:0000256" key="4">
    <source>
        <dbReference type="ARBA" id="ARBA00023136"/>
    </source>
</evidence>
<dbReference type="CDD" id="cd00637">
    <property type="entry name" value="7tm_classA_rhodopsin-like"/>
    <property type="match status" value="1"/>
</dbReference>
<dbReference type="PROSITE" id="PS50261">
    <property type="entry name" value="G_PROTEIN_RECEP_F2_4"/>
    <property type="match status" value="1"/>
</dbReference>
<dbReference type="EMBL" id="JAAAIL010000498">
    <property type="protein sequence ID" value="KAG0275283.1"/>
    <property type="molecule type" value="Genomic_DNA"/>
</dbReference>
<dbReference type="Gene3D" id="1.20.1070.10">
    <property type="entry name" value="Rhodopsin 7-helix transmembrane proteins"/>
    <property type="match status" value="1"/>
</dbReference>
<dbReference type="GO" id="GO:0004888">
    <property type="term" value="F:transmembrane signaling receptor activity"/>
    <property type="evidence" value="ECO:0007669"/>
    <property type="project" value="InterPro"/>
</dbReference>
<evidence type="ECO:0000256" key="5">
    <source>
        <dbReference type="SAM" id="MobiDB-lite"/>
    </source>
</evidence>
<dbReference type="InterPro" id="IPR050949">
    <property type="entry name" value="GPCR_Fz/Smo-like"/>
</dbReference>
<feature type="compositionally biased region" description="Basic and acidic residues" evidence="5">
    <location>
        <begin position="576"/>
        <end position="588"/>
    </location>
</feature>
<keyword evidence="2 6" id="KW-0812">Transmembrane</keyword>
<feature type="region of interest" description="Disordered" evidence="5">
    <location>
        <begin position="561"/>
        <end position="693"/>
    </location>
</feature>
<sequence>MCPGPLLDNIYGLDIPTCTKQCCLKCPAFESFYAPNRIQRIIDATYVTRQVSMGFAVFMTISYMLLPGKRSQPHISVLFLTLSLSLWYVTFDIMTGTSNACINDYEQSTGHNSRLCGVQGVLIIYFAHANALWCSLLIYKLHLLSVWRNNVIDCYYGWLTAFCWVFPLAFAIPVAVKNLSMFPGVGFSCLVSNDNLNIYLFYPLAVYIYPGLLCHAVTVAKMIHLTMMSSKINMGLSELSTSAQAKVTTTMQAKRLLRGQWRPALMLGTVVTCLTVFWLFYFIDAKRLAHVDQKPWFQDWIKCIMNHPSSLYSSDETQTVCSQQIESYVPSVPWFAAAEFLLAILGIVVALVFISKPEFWSEWALLLRNVFSRGKLGNGPQGRKPTGSFSSIMPTTDSHQRQHSHPEPEIRKGTRIGYNDTIPDPLNLTEAKSLPGRESNSEQWLDMDALFDKEYDIQQGERQRVFSIGSEMPRAISPAVVDHRRTFSLESSMRAPSFRSSPHHIIPIADMPRYPVNPAEDITTGDILYKPPVQDYISELTPPTIANPAQAYLIANDDSDRYVGQPVVPRPVPRVVSRDGKRQQDRPDTPVGPPQSPGFVPTTSLSPMPPRQTLQIYAPKVRGTIQGDSVPIRDGARGSPAIRPPTSTSRSSAEDSYDDNDSNSRRTTYQSTTKPTIPHKSRARQYPSSLPDE</sequence>
<feature type="region of interest" description="Disordered" evidence="5">
    <location>
        <begin position="377"/>
        <end position="417"/>
    </location>
</feature>
<proteinExistence type="predicted"/>
<feature type="transmembrane region" description="Helical" evidence="6">
    <location>
        <begin position="196"/>
        <end position="220"/>
    </location>
</feature>
<dbReference type="GO" id="GO:0007166">
    <property type="term" value="P:cell surface receptor signaling pathway"/>
    <property type="evidence" value="ECO:0007669"/>
    <property type="project" value="InterPro"/>
</dbReference>
<feature type="domain" description="G-protein coupled receptors family 2 profile 2" evidence="7">
    <location>
        <begin position="38"/>
        <end position="213"/>
    </location>
</feature>
<feature type="compositionally biased region" description="Polar residues" evidence="5">
    <location>
        <begin position="387"/>
        <end position="397"/>
    </location>
</feature>
<evidence type="ECO:0000256" key="3">
    <source>
        <dbReference type="ARBA" id="ARBA00022989"/>
    </source>
</evidence>
<evidence type="ECO:0000256" key="2">
    <source>
        <dbReference type="ARBA" id="ARBA00022692"/>
    </source>
</evidence>
<evidence type="ECO:0000256" key="6">
    <source>
        <dbReference type="SAM" id="Phobius"/>
    </source>
</evidence>
<keyword evidence="3 6" id="KW-1133">Transmembrane helix</keyword>
<feature type="compositionally biased region" description="Polar residues" evidence="5">
    <location>
        <begin position="665"/>
        <end position="675"/>
    </location>
</feature>
<keyword evidence="9" id="KW-1185">Reference proteome</keyword>
<feature type="transmembrane region" description="Helical" evidence="6">
    <location>
        <begin position="122"/>
        <end position="143"/>
    </location>
</feature>
<dbReference type="Proteomes" id="UP001194580">
    <property type="component" value="Unassembled WGS sequence"/>
</dbReference>
<feature type="transmembrane region" description="Helical" evidence="6">
    <location>
        <begin position="155"/>
        <end position="176"/>
    </location>
</feature>
<comment type="caution">
    <text evidence="8">The sequence shown here is derived from an EMBL/GenBank/DDBJ whole genome shotgun (WGS) entry which is preliminary data.</text>
</comment>
<evidence type="ECO:0000313" key="8">
    <source>
        <dbReference type="EMBL" id="KAG0275283.1"/>
    </source>
</evidence>
<dbReference type="AlphaFoldDB" id="A0AAD4H721"/>
<feature type="transmembrane region" description="Helical" evidence="6">
    <location>
        <begin position="264"/>
        <end position="283"/>
    </location>
</feature>
<dbReference type="PANTHER" id="PTHR31787">
    <property type="entry name" value="G-PROTEIN-COUPLED RECEPTOR GPCR FAMILY PROTEIN"/>
    <property type="match status" value="1"/>
</dbReference>
<evidence type="ECO:0000259" key="7">
    <source>
        <dbReference type="PROSITE" id="PS50261"/>
    </source>
</evidence>
<feature type="transmembrane region" description="Helical" evidence="6">
    <location>
        <begin position="73"/>
        <end position="90"/>
    </location>
</feature>
<keyword evidence="4 6" id="KW-0472">Membrane</keyword>
<feature type="transmembrane region" description="Helical" evidence="6">
    <location>
        <begin position="334"/>
        <end position="354"/>
    </location>
</feature>
<comment type="subcellular location">
    <subcellularLocation>
        <location evidence="1">Membrane</location>
        <topology evidence="1">Multi-pass membrane protein</topology>
    </subcellularLocation>
</comment>
<dbReference type="InterPro" id="IPR017981">
    <property type="entry name" value="GPCR_2-like_7TM"/>
</dbReference>
<dbReference type="PANTHER" id="PTHR31787:SF3">
    <property type="entry name" value="FRIZZLED AND SMOOTHENED-LIKE PROTEIN H"/>
    <property type="match status" value="1"/>
</dbReference>
<accession>A0AAD4H721</accession>
<gene>
    <name evidence="8" type="ORF">BGZ95_008966</name>
</gene>
<evidence type="ECO:0000313" key="9">
    <source>
        <dbReference type="Proteomes" id="UP001194580"/>
    </source>
</evidence>
<evidence type="ECO:0000256" key="1">
    <source>
        <dbReference type="ARBA" id="ARBA00004141"/>
    </source>
</evidence>
<feature type="compositionally biased region" description="Basic and acidic residues" evidence="5">
    <location>
        <begin position="398"/>
        <end position="412"/>
    </location>
</feature>
<protein>
    <recommendedName>
        <fullName evidence="7">G-protein coupled receptors family 2 profile 2 domain-containing protein</fullName>
    </recommendedName>
</protein>
<reference evidence="8" key="1">
    <citation type="journal article" date="2020" name="Fungal Divers.">
        <title>Resolving the Mortierellaceae phylogeny through synthesis of multi-gene phylogenetics and phylogenomics.</title>
        <authorList>
            <person name="Vandepol N."/>
            <person name="Liber J."/>
            <person name="Desiro A."/>
            <person name="Na H."/>
            <person name="Kennedy M."/>
            <person name="Barry K."/>
            <person name="Grigoriev I.V."/>
            <person name="Miller A.N."/>
            <person name="O'Donnell K."/>
            <person name="Stajich J.E."/>
            <person name="Bonito G."/>
        </authorList>
    </citation>
    <scope>NUCLEOTIDE SEQUENCE</scope>
    <source>
        <strain evidence="8">NRRL 28262</strain>
    </source>
</reference>
<feature type="transmembrane region" description="Helical" evidence="6">
    <location>
        <begin position="46"/>
        <end position="66"/>
    </location>
</feature>